<name>A4J321_DESRM</name>
<feature type="chain" id="PRO_5002669867" evidence="1">
    <location>
        <begin position="24"/>
        <end position="329"/>
    </location>
</feature>
<feature type="signal peptide" evidence="1">
    <location>
        <begin position="1"/>
        <end position="23"/>
    </location>
</feature>
<dbReference type="OrthoDB" id="9816096at2"/>
<dbReference type="EMBL" id="CP000612">
    <property type="protein sequence ID" value="ABO49474.1"/>
    <property type="molecule type" value="Genomic_DNA"/>
</dbReference>
<dbReference type="InterPro" id="IPR036582">
    <property type="entry name" value="Mao_N_sf"/>
</dbReference>
<protein>
    <submittedName>
        <fullName evidence="3">Copper amine oxidase domain protein</fullName>
    </submittedName>
</protein>
<accession>A4J321</accession>
<gene>
    <name evidence="3" type="ordered locus">Dred_0939</name>
</gene>
<evidence type="ECO:0000313" key="3">
    <source>
        <dbReference type="EMBL" id="ABO49474.1"/>
    </source>
</evidence>
<evidence type="ECO:0000259" key="2">
    <source>
        <dbReference type="Pfam" id="PF07833"/>
    </source>
</evidence>
<dbReference type="RefSeq" id="WP_011877303.1">
    <property type="nucleotide sequence ID" value="NC_009253.1"/>
</dbReference>
<proteinExistence type="predicted"/>
<dbReference type="SUPFAM" id="SSF55383">
    <property type="entry name" value="Copper amine oxidase, domain N"/>
    <property type="match status" value="2"/>
</dbReference>
<dbReference type="AlphaFoldDB" id="A4J321"/>
<reference evidence="3 4" key="1">
    <citation type="submission" date="2007-03" db="EMBL/GenBank/DDBJ databases">
        <title>Complete sequence of Desulfotomaculum reducens MI-1.</title>
        <authorList>
            <consortium name="US DOE Joint Genome Institute"/>
            <person name="Copeland A."/>
            <person name="Lucas S."/>
            <person name="Lapidus A."/>
            <person name="Barry K."/>
            <person name="Detter J.C."/>
            <person name="Glavina del Rio T."/>
            <person name="Hammon N."/>
            <person name="Israni S."/>
            <person name="Dalin E."/>
            <person name="Tice H."/>
            <person name="Pitluck S."/>
            <person name="Sims D."/>
            <person name="Brettin T."/>
            <person name="Bruce D."/>
            <person name="Han C."/>
            <person name="Tapia R."/>
            <person name="Schmutz J."/>
            <person name="Larimer F."/>
            <person name="Land M."/>
            <person name="Hauser L."/>
            <person name="Kyrpides N."/>
            <person name="Kim E."/>
            <person name="Tebo B.M."/>
            <person name="Richardson P."/>
        </authorList>
    </citation>
    <scope>NUCLEOTIDE SEQUENCE [LARGE SCALE GENOMIC DNA]</scope>
    <source>
        <strain evidence="3 4">MI-1</strain>
    </source>
</reference>
<keyword evidence="1" id="KW-0732">Signal</keyword>
<dbReference type="Proteomes" id="UP000001556">
    <property type="component" value="Chromosome"/>
</dbReference>
<dbReference type="Pfam" id="PF07833">
    <property type="entry name" value="Cu_amine_oxidN1"/>
    <property type="match status" value="1"/>
</dbReference>
<organism evidence="3 4">
    <name type="scientific">Desulforamulus reducens (strain ATCC BAA-1160 / DSM 100696 / MI-1)</name>
    <name type="common">Desulfotomaculum reducens</name>
    <dbReference type="NCBI Taxonomy" id="349161"/>
    <lineage>
        <taxon>Bacteria</taxon>
        <taxon>Bacillati</taxon>
        <taxon>Bacillota</taxon>
        <taxon>Clostridia</taxon>
        <taxon>Eubacteriales</taxon>
        <taxon>Peptococcaceae</taxon>
        <taxon>Desulforamulus</taxon>
    </lineage>
</organism>
<evidence type="ECO:0000256" key="1">
    <source>
        <dbReference type="SAM" id="SignalP"/>
    </source>
</evidence>
<dbReference type="InterPro" id="IPR012854">
    <property type="entry name" value="Cu_amine_oxidase-like_N"/>
</dbReference>
<dbReference type="KEGG" id="drm:Dred_0939"/>
<feature type="domain" description="Copper amine oxidase-like N-terminal" evidence="2">
    <location>
        <begin position="53"/>
        <end position="156"/>
    </location>
</feature>
<dbReference type="Gene3D" id="3.30.457.10">
    <property type="entry name" value="Copper amine oxidase-like, N-terminal domain"/>
    <property type="match status" value="2"/>
</dbReference>
<keyword evidence="4" id="KW-1185">Reference proteome</keyword>
<dbReference type="STRING" id="349161.Dred_0939"/>
<dbReference type="HOGENOM" id="CLU_843932_0_0_9"/>
<dbReference type="eggNOG" id="COG4632">
    <property type="taxonomic scope" value="Bacteria"/>
</dbReference>
<sequence length="329" mass="36476">MKKIVTGIITCCLALVLTSGALAADQKEQVDVYEQNKLLKSVVFVVGKSEYFVNNQTPGKKMDASPYITQDRTFVPVRYLANSLGVPDEKIGFENNMVALNTEKVVAKMYIGQKKIIANDISIPIDVAPELKNGRTYLPARFVAEALGYQVGFVNGMVVCYTGDMPDVSAIAAYIGKPTTPVVTPKGVTDVSKIGQPAANFPWAKNEKYLDNGIKIKYEDLKNGNVYKLGHHGGNYKVFDMTVTPETIKVKQEVNEPIGLEIFLIDEDNTVRHRMTGSPKEGWCTYKVVAEYQDDYLKNPKADIKKVKYIVINGVDFIEVENPLYEGGK</sequence>
<evidence type="ECO:0000313" key="4">
    <source>
        <dbReference type="Proteomes" id="UP000001556"/>
    </source>
</evidence>